<dbReference type="SMART" id="SM00360">
    <property type="entry name" value="RRM"/>
    <property type="match status" value="1"/>
</dbReference>
<comment type="caution">
    <text evidence="7">The sequence shown here is derived from an EMBL/GenBank/DDBJ whole genome shotgun (WGS) entry which is preliminary data.</text>
</comment>
<feature type="domain" description="RRM" evidence="6">
    <location>
        <begin position="58"/>
        <end position="136"/>
    </location>
</feature>
<keyword evidence="8" id="KW-1185">Reference proteome</keyword>
<evidence type="ECO:0000256" key="5">
    <source>
        <dbReference type="SAM" id="MobiDB-lite"/>
    </source>
</evidence>
<dbReference type="EMBL" id="JASCZI010181256">
    <property type="protein sequence ID" value="MED6180016.1"/>
    <property type="molecule type" value="Genomic_DNA"/>
</dbReference>
<dbReference type="SUPFAM" id="SSF54928">
    <property type="entry name" value="RNA-binding domain, RBD"/>
    <property type="match status" value="1"/>
</dbReference>
<evidence type="ECO:0000256" key="1">
    <source>
        <dbReference type="ARBA" id="ARBA00022664"/>
    </source>
</evidence>
<dbReference type="CDD" id="cd00590">
    <property type="entry name" value="RRM_SF"/>
    <property type="match status" value="1"/>
</dbReference>
<protein>
    <recommendedName>
        <fullName evidence="6">RRM domain-containing protein</fullName>
    </recommendedName>
</protein>
<organism evidence="7 8">
    <name type="scientific">Stylosanthes scabra</name>
    <dbReference type="NCBI Taxonomy" id="79078"/>
    <lineage>
        <taxon>Eukaryota</taxon>
        <taxon>Viridiplantae</taxon>
        <taxon>Streptophyta</taxon>
        <taxon>Embryophyta</taxon>
        <taxon>Tracheophyta</taxon>
        <taxon>Spermatophyta</taxon>
        <taxon>Magnoliopsida</taxon>
        <taxon>eudicotyledons</taxon>
        <taxon>Gunneridae</taxon>
        <taxon>Pentapetalae</taxon>
        <taxon>rosids</taxon>
        <taxon>fabids</taxon>
        <taxon>Fabales</taxon>
        <taxon>Fabaceae</taxon>
        <taxon>Papilionoideae</taxon>
        <taxon>50 kb inversion clade</taxon>
        <taxon>dalbergioids sensu lato</taxon>
        <taxon>Dalbergieae</taxon>
        <taxon>Pterocarpus clade</taxon>
        <taxon>Stylosanthes</taxon>
    </lineage>
</organism>
<dbReference type="Gene3D" id="3.30.70.330">
    <property type="match status" value="1"/>
</dbReference>
<reference evidence="7 8" key="1">
    <citation type="journal article" date="2023" name="Plants (Basel)">
        <title>Bridging the Gap: Combining Genomics and Transcriptomics Approaches to Understand Stylosanthes scabra, an Orphan Legume from the Brazilian Caatinga.</title>
        <authorList>
            <person name="Ferreira-Neto J.R.C."/>
            <person name="da Silva M.D."/>
            <person name="Binneck E."/>
            <person name="de Melo N.F."/>
            <person name="da Silva R.H."/>
            <person name="de Melo A.L.T.M."/>
            <person name="Pandolfi V."/>
            <person name="Bustamante F.O."/>
            <person name="Brasileiro-Vidal A.C."/>
            <person name="Benko-Iseppon A.M."/>
        </authorList>
    </citation>
    <scope>NUCLEOTIDE SEQUENCE [LARGE SCALE GENOMIC DNA]</scope>
    <source>
        <tissue evidence="7">Leaves</tissue>
    </source>
</reference>
<feature type="compositionally biased region" description="Basic and acidic residues" evidence="5">
    <location>
        <begin position="10"/>
        <end position="19"/>
    </location>
</feature>
<evidence type="ECO:0000313" key="8">
    <source>
        <dbReference type="Proteomes" id="UP001341840"/>
    </source>
</evidence>
<keyword evidence="3" id="KW-0508">mRNA splicing</keyword>
<dbReference type="InterPro" id="IPR035979">
    <property type="entry name" value="RBD_domain_sf"/>
</dbReference>
<dbReference type="InterPro" id="IPR000504">
    <property type="entry name" value="RRM_dom"/>
</dbReference>
<evidence type="ECO:0000256" key="3">
    <source>
        <dbReference type="ARBA" id="ARBA00023187"/>
    </source>
</evidence>
<keyword evidence="4" id="KW-0694">RNA-binding</keyword>
<sequence length="881" mass="98699">MKWKGVRGARSGERGKHGEVSGNTGRRNKGESGGEFAFGARRFSKGGVGAFAGYDVNTTVFVDNLPMNVTKRELYKEFGLDRYVTDIFISRKFRAKMKSPFAFIRFQRPGGAIRAICRLNGKVWKGQRLFITVSKYRNQDCNYRGEYSGSLRGQLQPPHQRMKKVWVEVRRPSTKDNGKVEISGEAKYKEPKKKQEVVVTWSDENRDLMNRSLMGVCVEPIDFRKTMNLLVNEWMGEGEIECRDMGPYRCLVIFSWIEIKESSMNNDLLLSVFDEVRPHWEFSGTLSRRVWIEILGIPVGLWCAENLEKITKLWGKLVLMDDRTEEKKSFSVARVLVDSFRWETIHEWVSLRVDDKVFDVFAKEFDYESYSTESHPNLGANCPEASHGGSGTPRSTAVVLATLENVLGLNCDYVTAGEEDGKTSGNRWGISKLGSQCFISGVRRELVEFDPVICEAQIACNKNKVPLVLDGGPEKLALVPSLENNQSISPLVRDPVVAGYGLYPSGNSDSPRVPNCLKIVNQNTNSETSGIGVSNAIAVGWGVDCTPLVDDLNVAPLSQFNPSMPKVVVDRGASFSASFGDSGKDGRLLACDSALGDTAHSGESLCRINYEALQWERSSGIDTIIGVTAEEQARFRVNRWSGGVESKEEVYSDETLYLINEDNVGKFINGKLLNEDTMPLVDDENDDDGDNVSAIPNTKDLADLCEDGEDGDEIEQSDEENCLTEAEEAEEAKKVWSESGLSFYSNNEEEVLNRVADKKLVCKKRGELRQKRQRQGKKIPFIEGKTLSTRTLRAHRKEVHAGLKEIVKLEWAKNGQSSCLEKLKLLKNPIRVYRVWNKEKFGIINQKIATIEKEIQVVDNMAELGTIKWQGGICVSPLFQL</sequence>
<accession>A0ABU6W2C7</accession>
<feature type="region of interest" description="Disordered" evidence="5">
    <location>
        <begin position="1"/>
        <end position="33"/>
    </location>
</feature>
<keyword evidence="2" id="KW-0747">Spliceosome</keyword>
<keyword evidence="1" id="KW-0507">mRNA processing</keyword>
<gene>
    <name evidence="7" type="ORF">PIB30_006506</name>
</gene>
<evidence type="ECO:0000259" key="6">
    <source>
        <dbReference type="PROSITE" id="PS50102"/>
    </source>
</evidence>
<dbReference type="InterPro" id="IPR012677">
    <property type="entry name" value="Nucleotide-bd_a/b_plait_sf"/>
</dbReference>
<evidence type="ECO:0000256" key="4">
    <source>
        <dbReference type="PROSITE-ProRule" id="PRU00176"/>
    </source>
</evidence>
<dbReference type="PROSITE" id="PS50102">
    <property type="entry name" value="RRM"/>
    <property type="match status" value="1"/>
</dbReference>
<dbReference type="InterPro" id="IPR050907">
    <property type="entry name" value="SRSF"/>
</dbReference>
<dbReference type="Proteomes" id="UP001341840">
    <property type="component" value="Unassembled WGS sequence"/>
</dbReference>
<dbReference type="PANTHER" id="PTHR23147">
    <property type="entry name" value="SERINE/ARGININE RICH SPLICING FACTOR"/>
    <property type="match status" value="1"/>
</dbReference>
<dbReference type="Pfam" id="PF00076">
    <property type="entry name" value="RRM_1"/>
    <property type="match status" value="1"/>
</dbReference>
<evidence type="ECO:0000256" key="2">
    <source>
        <dbReference type="ARBA" id="ARBA00022728"/>
    </source>
</evidence>
<name>A0ABU6W2C7_9FABA</name>
<proteinExistence type="predicted"/>
<evidence type="ECO:0000313" key="7">
    <source>
        <dbReference type="EMBL" id="MED6180016.1"/>
    </source>
</evidence>